<organism evidence="3 4">
    <name type="scientific">Salinicola corii</name>
    <dbReference type="NCBI Taxonomy" id="2606937"/>
    <lineage>
        <taxon>Bacteria</taxon>
        <taxon>Pseudomonadati</taxon>
        <taxon>Pseudomonadota</taxon>
        <taxon>Gammaproteobacteria</taxon>
        <taxon>Oceanospirillales</taxon>
        <taxon>Halomonadaceae</taxon>
        <taxon>Salinicola</taxon>
    </lineage>
</organism>
<dbReference type="SUPFAM" id="SSF53756">
    <property type="entry name" value="UDP-Glycosyltransferase/glycogen phosphorylase"/>
    <property type="match status" value="1"/>
</dbReference>
<accession>A0A640WA18</accession>
<evidence type="ECO:0000256" key="1">
    <source>
        <dbReference type="ARBA" id="ARBA00022676"/>
    </source>
</evidence>
<dbReference type="GO" id="GO:0009244">
    <property type="term" value="P:lipopolysaccharide core region biosynthetic process"/>
    <property type="evidence" value="ECO:0007669"/>
    <property type="project" value="TreeGrafter"/>
</dbReference>
<name>A0A640WA18_9GAMM</name>
<evidence type="ECO:0000256" key="2">
    <source>
        <dbReference type="ARBA" id="ARBA00022679"/>
    </source>
</evidence>
<dbReference type="PANTHER" id="PTHR30160">
    <property type="entry name" value="TETRAACYLDISACCHARIDE 4'-KINASE-RELATED"/>
    <property type="match status" value="1"/>
</dbReference>
<dbReference type="InterPro" id="IPR051199">
    <property type="entry name" value="LPS_LOS_Heptosyltrfase"/>
</dbReference>
<reference evidence="3 4" key="1">
    <citation type="submission" date="2019-08" db="EMBL/GenBank/DDBJ databases">
        <title>Bioinformatics analysis of the strain L3 and L5.</title>
        <authorList>
            <person name="Li X."/>
        </authorList>
    </citation>
    <scope>NUCLEOTIDE SEQUENCE [LARGE SCALE GENOMIC DNA]</scope>
    <source>
        <strain evidence="3 4">L3</strain>
    </source>
</reference>
<keyword evidence="1" id="KW-0328">Glycosyltransferase</keyword>
<dbReference type="GO" id="GO:0005829">
    <property type="term" value="C:cytosol"/>
    <property type="evidence" value="ECO:0007669"/>
    <property type="project" value="TreeGrafter"/>
</dbReference>
<proteinExistence type="predicted"/>
<dbReference type="Proteomes" id="UP000466024">
    <property type="component" value="Unassembled WGS sequence"/>
</dbReference>
<evidence type="ECO:0000313" key="3">
    <source>
        <dbReference type="EMBL" id="KAA0015301.1"/>
    </source>
</evidence>
<gene>
    <name evidence="3" type="ORF">F0A16_21165</name>
</gene>
<dbReference type="GO" id="GO:0008713">
    <property type="term" value="F:ADP-heptose-lipopolysaccharide heptosyltransferase activity"/>
    <property type="evidence" value="ECO:0007669"/>
    <property type="project" value="TreeGrafter"/>
</dbReference>
<keyword evidence="4" id="KW-1185">Reference proteome</keyword>
<dbReference type="AlphaFoldDB" id="A0A640WA18"/>
<dbReference type="InterPro" id="IPR002201">
    <property type="entry name" value="Glyco_trans_9"/>
</dbReference>
<sequence>MSSVLTKIRRHDGMRRLGKCLERRAKSGLYRLLSATSGSPRRASSLALVDAQRVLLIRPNFRLGNAVIGARMVEAFSKCRPEIRVDYLGTDTTARLFSGMGISKYHAYSRTFSFRPWLFLCMIWELRKENYDLAIQVGEGSVTSWLFTHLCGAKKNLGQRGRLQNTYDWLVDGKTNHAYELPSAIAHSLGLSCESLPWMVVSEMEHARAEALLKVSSRGGVVGVFVGGHLDKRLPLDFWQAQIRELNMTGEGYVVMVGPEEEHYRPYLEQCCGSQGQILPLMPIREFAAVLTHIITLITPDTGPMHMATALGVPVIAILNARKSHKFCPQGIADKILFRPTPRDVTTVLSASPLIQFGWARTEHMLDRKLLLGDF</sequence>
<protein>
    <submittedName>
        <fullName evidence="3">Glycosyltransferase family 9 protein</fullName>
    </submittedName>
</protein>
<evidence type="ECO:0000313" key="4">
    <source>
        <dbReference type="Proteomes" id="UP000466024"/>
    </source>
</evidence>
<comment type="caution">
    <text evidence="3">The sequence shown here is derived from an EMBL/GenBank/DDBJ whole genome shotgun (WGS) entry which is preliminary data.</text>
</comment>
<dbReference type="Gene3D" id="3.40.50.2000">
    <property type="entry name" value="Glycogen Phosphorylase B"/>
    <property type="match status" value="2"/>
</dbReference>
<dbReference type="EMBL" id="VTPX01000024">
    <property type="protein sequence ID" value="KAA0015301.1"/>
    <property type="molecule type" value="Genomic_DNA"/>
</dbReference>
<dbReference type="Pfam" id="PF01075">
    <property type="entry name" value="Glyco_transf_9"/>
    <property type="match status" value="1"/>
</dbReference>
<keyword evidence="2 3" id="KW-0808">Transferase</keyword>